<accession>A0A9P0NUI4</accession>
<proteinExistence type="predicted"/>
<comment type="caution">
    <text evidence="2">The sequence shown here is derived from an EMBL/GenBank/DDBJ whole genome shotgun (WGS) entry which is preliminary data.</text>
</comment>
<dbReference type="AlphaFoldDB" id="A0A9P0NUI4"/>
<sequence length="95" mass="10752">MKPQQEVFILEGAEKETETPRRKRKNKAKEVAQKLRNSGKEYVSVKTGNLAAAKKIHGRCNADKCRGMGKQCGEIPDEERKKIFDQDHGLGNLTR</sequence>
<dbReference type="EMBL" id="CAKOFQ010006655">
    <property type="protein sequence ID" value="CAH1954534.1"/>
    <property type="molecule type" value="Genomic_DNA"/>
</dbReference>
<dbReference type="OrthoDB" id="6772146at2759"/>
<evidence type="ECO:0000256" key="1">
    <source>
        <dbReference type="SAM" id="MobiDB-lite"/>
    </source>
</evidence>
<dbReference type="Proteomes" id="UP001152888">
    <property type="component" value="Unassembled WGS sequence"/>
</dbReference>
<protein>
    <submittedName>
        <fullName evidence="2">Uncharacterized protein</fullName>
    </submittedName>
</protein>
<name>A0A9P0NUI4_ACAOB</name>
<gene>
    <name evidence="2" type="ORF">ACAOBT_LOCUS602</name>
</gene>
<keyword evidence="3" id="KW-1185">Reference proteome</keyword>
<organism evidence="2 3">
    <name type="scientific">Acanthoscelides obtectus</name>
    <name type="common">Bean weevil</name>
    <name type="synonym">Bruchus obtectus</name>
    <dbReference type="NCBI Taxonomy" id="200917"/>
    <lineage>
        <taxon>Eukaryota</taxon>
        <taxon>Metazoa</taxon>
        <taxon>Ecdysozoa</taxon>
        <taxon>Arthropoda</taxon>
        <taxon>Hexapoda</taxon>
        <taxon>Insecta</taxon>
        <taxon>Pterygota</taxon>
        <taxon>Neoptera</taxon>
        <taxon>Endopterygota</taxon>
        <taxon>Coleoptera</taxon>
        <taxon>Polyphaga</taxon>
        <taxon>Cucujiformia</taxon>
        <taxon>Chrysomeloidea</taxon>
        <taxon>Chrysomelidae</taxon>
        <taxon>Bruchinae</taxon>
        <taxon>Bruchini</taxon>
        <taxon>Acanthoscelides</taxon>
    </lineage>
</organism>
<evidence type="ECO:0000313" key="2">
    <source>
        <dbReference type="EMBL" id="CAH1954534.1"/>
    </source>
</evidence>
<evidence type="ECO:0000313" key="3">
    <source>
        <dbReference type="Proteomes" id="UP001152888"/>
    </source>
</evidence>
<feature type="region of interest" description="Disordered" evidence="1">
    <location>
        <begin position="1"/>
        <end position="30"/>
    </location>
</feature>
<reference evidence="2" key="1">
    <citation type="submission" date="2022-03" db="EMBL/GenBank/DDBJ databases">
        <authorList>
            <person name="Sayadi A."/>
        </authorList>
    </citation>
    <scope>NUCLEOTIDE SEQUENCE</scope>
</reference>